<reference evidence="1" key="1">
    <citation type="submission" date="2023-04" db="EMBL/GenBank/DDBJ databases">
        <title>Ambrosiozyma monospora NBRC 10751.</title>
        <authorList>
            <person name="Ichikawa N."/>
            <person name="Sato H."/>
            <person name="Tonouchi N."/>
        </authorList>
    </citation>
    <scope>NUCLEOTIDE SEQUENCE</scope>
    <source>
        <strain evidence="1">NBRC 10751</strain>
    </source>
</reference>
<dbReference type="EMBL" id="BSXS01004823">
    <property type="protein sequence ID" value="GME83548.1"/>
    <property type="molecule type" value="Genomic_DNA"/>
</dbReference>
<keyword evidence="2" id="KW-1185">Reference proteome</keyword>
<name>A0ACB5T8A9_AMBMO</name>
<comment type="caution">
    <text evidence="1">The sequence shown here is derived from an EMBL/GenBank/DDBJ whole genome shotgun (WGS) entry which is preliminary data.</text>
</comment>
<gene>
    <name evidence="1" type="ORF">Amon02_000624400</name>
</gene>
<dbReference type="Proteomes" id="UP001165064">
    <property type="component" value="Unassembled WGS sequence"/>
</dbReference>
<evidence type="ECO:0000313" key="2">
    <source>
        <dbReference type="Proteomes" id="UP001165064"/>
    </source>
</evidence>
<accession>A0ACB5T8A9</accession>
<organism evidence="1 2">
    <name type="scientific">Ambrosiozyma monospora</name>
    <name type="common">Yeast</name>
    <name type="synonym">Endomycopsis monosporus</name>
    <dbReference type="NCBI Taxonomy" id="43982"/>
    <lineage>
        <taxon>Eukaryota</taxon>
        <taxon>Fungi</taxon>
        <taxon>Dikarya</taxon>
        <taxon>Ascomycota</taxon>
        <taxon>Saccharomycotina</taxon>
        <taxon>Pichiomycetes</taxon>
        <taxon>Pichiales</taxon>
        <taxon>Pichiaceae</taxon>
        <taxon>Ambrosiozyma</taxon>
    </lineage>
</organism>
<protein>
    <submittedName>
        <fullName evidence="1">Unnamed protein product</fullName>
    </submittedName>
</protein>
<proteinExistence type="predicted"/>
<sequence length="705" mass="78418">MNKDTSFDEKLKLDGEYDAEALQATYHAKQQSRRKTQKKLTIMGFLSLVSYMMYMGYVYFYRDPKSASSILLDDIASDPYYYNHHFQHIELSEIEKKPVVVPHEVIEIPIIPNLNYSKPVYSQSLLNATFGNCWGHPELVTYTVPKNITFNQVVLTLNTTIDGVQYDRLAHIYLDGVEIWRTSTIEPSGELSHSSSSKDVSLYASLFAKDSVPLLFQLDNLLTPRLNGSFEVQLTATYYNSKKETPHSFFPTDPAKDSSAVAISDIGDVIAPGSGSLKSIFNNREVADQVYPLVKQAAIDRPPLVYLPDTDFNSVLPQLNSNTTKAKLIIYISANAAEEFYYTNVLDGYEDIYKKKGHHLENHGPCRMVNVFVDGIRVASVNPNPTIFTGGLSPALWNPIVSSGAFDVRGLEVDLTTILPLLWSKDSAITIEVTNCLDDNLKTKKPSGIGSNWIASANLVSWEDESIESATGEILGYDNFTLATGFVIGPFGPFMNQIVKGSYYNKINSTLNYTLINGTELSYYSEVTHNSTQFSMEIFTKWGDKQKVISAPETDINFSLTDLATNETITNVTYELDFPLTVSLETLPIKGATVDYQVNITKEFNAQVSADGLPFISLKNQENGTSNFTISPNGNSGVGTVEHNYTLIENLIDGSTAKLYNRHALGDNKTIVYDNETYADVPAFAFDSTLETMASKRTELIQLTL</sequence>
<evidence type="ECO:0000313" key="1">
    <source>
        <dbReference type="EMBL" id="GME83548.1"/>
    </source>
</evidence>